<dbReference type="RefSeq" id="WP_134776517.1">
    <property type="nucleotide sequence ID" value="NZ_JAYLLN010000020.1"/>
</dbReference>
<evidence type="ECO:0000256" key="1">
    <source>
        <dbReference type="SAM" id="Coils"/>
    </source>
</evidence>
<sequence length="1056" mass="122870">MSYPRIFSLSTVGILKHYIHDYLFHPTRTDFVGANGVGKSIIADLLQMIFVYDKDHIKFGTDGVKKEERQINTLPYKTKCAYCFLNIEVNTGKFITIGIQINNQKGKRIIPFVITKQADISLKINELALEKEELIFAKDLLKEKEAGEKEIVDIQDLATFLYEKQGLRLNFFSNNESVNTYYKFLFDKNILPLNLSQDKNLKAFAKVIQSFSKAKTLNLSGNQASKNLKEFLFEESDEDILANFQKEQSELEKILREYESLNKDIQNLSNKQKRLTNLRELEQSHKAKFKSLKEAELQNVHIELKQLQDRELEGKTQITTQETEFTELKTAIENLPVEEAIIKKSYEESDENFNMFNRYQDLSNSIEKLGKEVDELKMFILPEVDDSWKNEIQRIDILSRNNEGIKKEITFAKPYLEKYKTLQKVIQTRKEQSEILDELKLSLKNDKSTKENLLALLQDNDENGLLHWYIKNLPSLDNEQLQTVLYYATKPISEISNPNNSFQYINPDELINNFNTIPSKEGFWLKLGALNQFIQFNPDATLLGNRTNLEQSVQQLIQKLNTENSSINTKLEALENIVDGKPYDVSLFDYFFDVSIAVFSNIEKLKNAVACIFQIDEKTSQLQSQKKREEEELLQIKNKFKVEYDEPEIVKKELLKFRKEWSDKKDKFYEEKGAIQTKFKSLESKIKDDRQDLLMIISNLTKKQTAFTTLKNTYYQHFQENITDFPLTPRNTEELEQTYNGLWEEYKTAFIGISNSFEETSDEKNPAVQLTIKDQDFSFRVLEDALLGNKIKSTDDITTALDEANQTRTTIANGIRDNMIKIFSKTTERYEKYDDQVKRINAFFVDRKISNKFNFKLEFDGNKEIKIDYIKQIAYEVRNTATKGELQFGQSIVDFIEDFFRKQAKIKNNVPIDKLLNPKTYFELSAKLTDQFGTEVPGSTGETYSAIALLGIARLSAVQKEKRNGLRFIILEELGSLDNTNFNTFPAIAEEFQYQIITMAPHTFNIGLSDEWYAHHLIKGKEDDNINYCPSVSYFKTKDNNEDLNIYINRIENELD</sequence>
<keyword evidence="4" id="KW-1185">Reference proteome</keyword>
<evidence type="ECO:0000259" key="2">
    <source>
        <dbReference type="Pfam" id="PF04310"/>
    </source>
</evidence>
<evidence type="ECO:0000313" key="4">
    <source>
        <dbReference type="Proteomes" id="UP001363035"/>
    </source>
</evidence>
<organism evidence="3 4">
    <name type="scientific">Sphingobacterium tenebrionis</name>
    <dbReference type="NCBI Taxonomy" id="3111775"/>
    <lineage>
        <taxon>Bacteria</taxon>
        <taxon>Pseudomonadati</taxon>
        <taxon>Bacteroidota</taxon>
        <taxon>Sphingobacteriia</taxon>
        <taxon>Sphingobacteriales</taxon>
        <taxon>Sphingobacteriaceae</taxon>
        <taxon>Sphingobacterium</taxon>
    </lineage>
</organism>
<dbReference type="Proteomes" id="UP001363035">
    <property type="component" value="Unassembled WGS sequence"/>
</dbReference>
<feature type="domain" description="MukB N-terminal" evidence="2">
    <location>
        <begin position="19"/>
        <end position="235"/>
    </location>
</feature>
<dbReference type="Pfam" id="PF04310">
    <property type="entry name" value="MukB"/>
    <property type="match status" value="1"/>
</dbReference>
<dbReference type="Gene3D" id="3.40.1140.10">
    <property type="match status" value="1"/>
</dbReference>
<feature type="coiled-coil region" evidence="1">
    <location>
        <begin position="241"/>
        <end position="310"/>
    </location>
</feature>
<proteinExistence type="predicted"/>
<reference evidence="3 4" key="1">
    <citation type="submission" date="2024-01" db="EMBL/GenBank/DDBJ databases">
        <title>Sphingobacterium tenebrionis sp. nov., a novel endophyte isolated from tenebrio molitor intestines.</title>
        <authorList>
            <person name="Zhang C."/>
        </authorList>
    </citation>
    <scope>NUCLEOTIDE SEQUENCE [LARGE SCALE GENOMIC DNA]</scope>
    <source>
        <strain evidence="3 4">PU5-4</strain>
    </source>
</reference>
<protein>
    <recommendedName>
        <fullName evidence="2">MukB N-terminal domain-containing protein</fullName>
    </recommendedName>
</protein>
<name>A0ABU8I5Y5_9SPHI</name>
<keyword evidence="1" id="KW-0175">Coiled coil</keyword>
<evidence type="ECO:0000313" key="3">
    <source>
        <dbReference type="EMBL" id="MEI5985126.1"/>
    </source>
</evidence>
<comment type="caution">
    <text evidence="3">The sequence shown here is derived from an EMBL/GenBank/DDBJ whole genome shotgun (WGS) entry which is preliminary data.</text>
</comment>
<dbReference type="InterPro" id="IPR007406">
    <property type="entry name" value="MukB_N_dom"/>
</dbReference>
<accession>A0ABU8I5Y5</accession>
<dbReference type="EMBL" id="JAYLLN010000020">
    <property type="protein sequence ID" value="MEI5985126.1"/>
    <property type="molecule type" value="Genomic_DNA"/>
</dbReference>
<gene>
    <name evidence="3" type="ORF">VJ786_09440</name>
</gene>